<dbReference type="GO" id="GO:0016020">
    <property type="term" value="C:membrane"/>
    <property type="evidence" value="ECO:0007669"/>
    <property type="project" value="UniProtKB-SubCell"/>
</dbReference>
<gene>
    <name evidence="7" type="ORF">HNO88_004049</name>
</gene>
<sequence length="102" mass="10988">MWVFARLDETVLDVTVSSLAGFIAYLVGEWFHASGVLAAIACGLVLGGQQHVEFTAQSRIAIANIWGFIVFLLTALSSSSPDFNCGVLSRPSRATTSPGWRR</sequence>
<keyword evidence="3 5" id="KW-1133">Transmembrane helix</keyword>
<reference evidence="7 8" key="1">
    <citation type="submission" date="2020-08" db="EMBL/GenBank/DDBJ databases">
        <title>Functional genomics of gut bacteria from endangered species of beetles.</title>
        <authorList>
            <person name="Carlos-Shanley C."/>
        </authorList>
    </citation>
    <scope>NUCLEOTIDE SEQUENCE [LARGE SCALE GENOMIC DNA]</scope>
    <source>
        <strain evidence="7 8">S00245</strain>
    </source>
</reference>
<evidence type="ECO:0000256" key="4">
    <source>
        <dbReference type="ARBA" id="ARBA00023136"/>
    </source>
</evidence>
<dbReference type="Proteomes" id="UP000555448">
    <property type="component" value="Unassembled WGS sequence"/>
</dbReference>
<evidence type="ECO:0000256" key="3">
    <source>
        <dbReference type="ARBA" id="ARBA00022989"/>
    </source>
</evidence>
<evidence type="ECO:0000256" key="2">
    <source>
        <dbReference type="ARBA" id="ARBA00022692"/>
    </source>
</evidence>
<dbReference type="Pfam" id="PF00999">
    <property type="entry name" value="Na_H_Exchanger"/>
    <property type="match status" value="1"/>
</dbReference>
<proteinExistence type="predicted"/>
<keyword evidence="4 5" id="KW-0472">Membrane</keyword>
<comment type="caution">
    <text evidence="7">The sequence shown here is derived from an EMBL/GenBank/DDBJ whole genome shotgun (WGS) entry which is preliminary data.</text>
</comment>
<comment type="subcellular location">
    <subcellularLocation>
        <location evidence="1">Membrane</location>
        <topology evidence="1">Multi-pass membrane protein</topology>
    </subcellularLocation>
</comment>
<evidence type="ECO:0000256" key="5">
    <source>
        <dbReference type="SAM" id="Phobius"/>
    </source>
</evidence>
<dbReference type="EMBL" id="JACHLR010000029">
    <property type="protein sequence ID" value="MBB4860704.1"/>
    <property type="molecule type" value="Genomic_DNA"/>
</dbReference>
<feature type="domain" description="Cation/H+ exchanger transmembrane" evidence="6">
    <location>
        <begin position="5"/>
        <end position="70"/>
    </location>
</feature>
<dbReference type="InterPro" id="IPR006153">
    <property type="entry name" value="Cation/H_exchanger_TM"/>
</dbReference>
<protein>
    <submittedName>
        <fullName evidence="7">NhaP-type Na+/H+ or K+/H+ antiporter</fullName>
    </submittedName>
</protein>
<dbReference type="GO" id="GO:0015297">
    <property type="term" value="F:antiporter activity"/>
    <property type="evidence" value="ECO:0007669"/>
    <property type="project" value="InterPro"/>
</dbReference>
<evidence type="ECO:0000313" key="8">
    <source>
        <dbReference type="Proteomes" id="UP000555448"/>
    </source>
</evidence>
<name>A0A7W7NYP3_9SPHN</name>
<keyword evidence="2 5" id="KW-0812">Transmembrane</keyword>
<organism evidence="7 8">
    <name type="scientific">Novosphingobium chloroacetimidivorans</name>
    <dbReference type="NCBI Taxonomy" id="1428314"/>
    <lineage>
        <taxon>Bacteria</taxon>
        <taxon>Pseudomonadati</taxon>
        <taxon>Pseudomonadota</taxon>
        <taxon>Alphaproteobacteria</taxon>
        <taxon>Sphingomonadales</taxon>
        <taxon>Sphingomonadaceae</taxon>
        <taxon>Novosphingobium</taxon>
    </lineage>
</organism>
<feature type="transmembrane region" description="Helical" evidence="5">
    <location>
        <begin position="60"/>
        <end position="78"/>
    </location>
</feature>
<feature type="transmembrane region" description="Helical" evidence="5">
    <location>
        <begin position="22"/>
        <end position="48"/>
    </location>
</feature>
<accession>A0A7W7NYP3</accession>
<dbReference type="GO" id="GO:1902600">
    <property type="term" value="P:proton transmembrane transport"/>
    <property type="evidence" value="ECO:0007669"/>
    <property type="project" value="InterPro"/>
</dbReference>
<keyword evidence="8" id="KW-1185">Reference proteome</keyword>
<dbReference type="AlphaFoldDB" id="A0A7W7NYP3"/>
<evidence type="ECO:0000313" key="7">
    <source>
        <dbReference type="EMBL" id="MBB4860704.1"/>
    </source>
</evidence>
<evidence type="ECO:0000256" key="1">
    <source>
        <dbReference type="ARBA" id="ARBA00004141"/>
    </source>
</evidence>
<evidence type="ECO:0000259" key="6">
    <source>
        <dbReference type="Pfam" id="PF00999"/>
    </source>
</evidence>
<dbReference type="RefSeq" id="WP_281384061.1">
    <property type="nucleotide sequence ID" value="NZ_JACHLR010000029.1"/>
</dbReference>